<dbReference type="OrthoDB" id="7206808at2"/>
<dbReference type="PANTHER" id="PTHR39327:SF1">
    <property type="entry name" value="BLR5470 PROTEIN"/>
    <property type="match status" value="1"/>
</dbReference>
<proteinExistence type="predicted"/>
<dbReference type="InterPro" id="IPR010319">
    <property type="entry name" value="Transglutaminase-like_Cys_pept"/>
</dbReference>
<dbReference type="EMBL" id="QFYR01000002">
    <property type="protein sequence ID" value="RAK52647.1"/>
    <property type="molecule type" value="Genomic_DNA"/>
</dbReference>
<reference evidence="2" key="1">
    <citation type="submission" date="2018-05" db="EMBL/GenBank/DDBJ databases">
        <authorList>
            <person name="Li X."/>
        </authorList>
    </citation>
    <scope>NUCLEOTIDE SEQUENCE [LARGE SCALE GENOMIC DNA]</scope>
    <source>
        <strain evidence="2">YIM 73061</strain>
    </source>
</reference>
<evidence type="ECO:0000313" key="2">
    <source>
        <dbReference type="Proteomes" id="UP000249725"/>
    </source>
</evidence>
<evidence type="ECO:0008006" key="3">
    <source>
        <dbReference type="Google" id="ProtNLM"/>
    </source>
</evidence>
<name>A0A328ADR9_9CAUL</name>
<dbReference type="RefSeq" id="WP_111514932.1">
    <property type="nucleotide sequence ID" value="NZ_QFYR01000002.1"/>
</dbReference>
<dbReference type="Pfam" id="PF06035">
    <property type="entry name" value="Peptidase_C93"/>
    <property type="match status" value="1"/>
</dbReference>
<dbReference type="Proteomes" id="UP000249725">
    <property type="component" value="Unassembled WGS sequence"/>
</dbReference>
<evidence type="ECO:0000313" key="1">
    <source>
        <dbReference type="EMBL" id="RAK52647.1"/>
    </source>
</evidence>
<dbReference type="PANTHER" id="PTHR39327">
    <property type="match status" value="1"/>
</dbReference>
<protein>
    <recommendedName>
        <fullName evidence="3">Transglutaminase</fullName>
    </recommendedName>
</protein>
<gene>
    <name evidence="1" type="ORF">DJ018_10615</name>
</gene>
<accession>A0A328ADR9</accession>
<organism evidence="1 2">
    <name type="scientific">Phenylobacterium deserti</name>
    <dbReference type="NCBI Taxonomy" id="1914756"/>
    <lineage>
        <taxon>Bacteria</taxon>
        <taxon>Pseudomonadati</taxon>
        <taxon>Pseudomonadota</taxon>
        <taxon>Alphaproteobacteria</taxon>
        <taxon>Caulobacterales</taxon>
        <taxon>Caulobacteraceae</taxon>
        <taxon>Phenylobacterium</taxon>
    </lineage>
</organism>
<comment type="caution">
    <text evidence="1">The sequence shown here is derived from an EMBL/GenBank/DDBJ whole genome shotgun (WGS) entry which is preliminary data.</text>
</comment>
<sequence length="264" mass="28195">MRMGATALPPEGYVAFCQRRPEDCGADIGAVILGAARAQADRAALLAALSPAQAMSASATPAATGLSAPAPTAPQPLVLTALPELLTSVVERQAVTTHAVFVTPGAPSEEASQAPAMTPELWAKLNRVNAKVNRAIARRTDAEGYGRTDYWAAPIAEGRGFGDCEDYVLEKQRQLADVGVPREALNIALATTSWGESHAVLLVSTREGEYVLDNLNPWVRPWRAVNYRWGARQVNGEAFSWAMVQDPKPQADMPRGALLIASIR</sequence>
<dbReference type="Gene3D" id="3.10.620.30">
    <property type="match status" value="1"/>
</dbReference>
<dbReference type="AlphaFoldDB" id="A0A328ADR9"/>
<keyword evidence="2" id="KW-1185">Reference proteome</keyword>